<dbReference type="InterPro" id="IPR003615">
    <property type="entry name" value="HNH_nuc"/>
</dbReference>
<accession>A0A2T6ZIE9</accession>
<comment type="caution">
    <text evidence="3">The sequence shown here is derived from an EMBL/GenBank/DDBJ whole genome shotgun (WGS) entry which is preliminary data.</text>
</comment>
<dbReference type="OrthoDB" id="3433692at2759"/>
<dbReference type="AlphaFoldDB" id="A0A2T6ZIE9"/>
<keyword evidence="4" id="KW-1185">Reference proteome</keyword>
<gene>
    <name evidence="3" type="ORF">B9Z19DRAFT_1054499</name>
</gene>
<dbReference type="InterPro" id="IPR057203">
    <property type="entry name" value="DUF7881"/>
</dbReference>
<evidence type="ECO:0000259" key="2">
    <source>
        <dbReference type="Pfam" id="PF25324"/>
    </source>
</evidence>
<name>A0A2T6ZIE9_TUBBO</name>
<feature type="domain" description="DUF7881" evidence="2">
    <location>
        <begin position="10"/>
        <end position="85"/>
    </location>
</feature>
<sequence length="292" mass="32840">MSSPNRSGIRNTHFYDATSPKVPLGGFYQGGSITEANFLSILGILIVTVGKPVRAQARVSGHIVTESEMPLALGDYDIYCDDPIQVTNEPWVQRLSSHSAAAMGTRFEHEIRTRDRKCVISGWSNSDIRLEIWAGFDATYIVPPEHESLWTQPDNDQWIKNIDNVTRSLKINSAKNGFLLNSAAHEMFNQYLIAVNPDDGYKIIVFCPDPFRYDGRILDPACRNPADPNSVSDQLLRWHFRQSILANMRGVGEPIFEHDFPPGTDMMDEILAGPNGKQRFEFEMAARLRVVA</sequence>
<dbReference type="Pfam" id="PF25324">
    <property type="entry name" value="DUF7881"/>
    <property type="match status" value="1"/>
</dbReference>
<protein>
    <submittedName>
        <fullName evidence="3">Uncharacterized protein</fullName>
    </submittedName>
</protein>
<feature type="domain" description="HNH nuclease" evidence="1">
    <location>
        <begin position="118"/>
        <end position="196"/>
    </location>
</feature>
<reference evidence="3 4" key="1">
    <citation type="submission" date="2017-04" db="EMBL/GenBank/DDBJ databases">
        <title>Draft genome sequence of Tuber borchii Vittad., a whitish edible truffle.</title>
        <authorList>
            <consortium name="DOE Joint Genome Institute"/>
            <person name="Murat C."/>
            <person name="Kuo A."/>
            <person name="Barry K.W."/>
            <person name="Clum A."/>
            <person name="Dockter R.B."/>
            <person name="Fauchery L."/>
            <person name="Iotti M."/>
            <person name="Kohler A."/>
            <person name="Labutti K."/>
            <person name="Lindquist E.A."/>
            <person name="Lipzen A."/>
            <person name="Ohm R.A."/>
            <person name="Wang M."/>
            <person name="Grigoriev I.V."/>
            <person name="Zambonelli A."/>
            <person name="Martin F.M."/>
        </authorList>
    </citation>
    <scope>NUCLEOTIDE SEQUENCE [LARGE SCALE GENOMIC DNA]</scope>
    <source>
        <strain evidence="3 4">Tbo3840</strain>
    </source>
</reference>
<organism evidence="3 4">
    <name type="scientific">Tuber borchii</name>
    <name type="common">White truffle</name>
    <dbReference type="NCBI Taxonomy" id="42251"/>
    <lineage>
        <taxon>Eukaryota</taxon>
        <taxon>Fungi</taxon>
        <taxon>Dikarya</taxon>
        <taxon>Ascomycota</taxon>
        <taxon>Pezizomycotina</taxon>
        <taxon>Pezizomycetes</taxon>
        <taxon>Pezizales</taxon>
        <taxon>Tuberaceae</taxon>
        <taxon>Tuber</taxon>
    </lineage>
</organism>
<evidence type="ECO:0000313" key="4">
    <source>
        <dbReference type="Proteomes" id="UP000244722"/>
    </source>
</evidence>
<evidence type="ECO:0000259" key="1">
    <source>
        <dbReference type="Pfam" id="PF13391"/>
    </source>
</evidence>
<dbReference type="Proteomes" id="UP000244722">
    <property type="component" value="Unassembled WGS sequence"/>
</dbReference>
<dbReference type="Pfam" id="PF13391">
    <property type="entry name" value="HNH_2"/>
    <property type="match status" value="1"/>
</dbReference>
<proteinExistence type="predicted"/>
<evidence type="ECO:0000313" key="3">
    <source>
        <dbReference type="EMBL" id="PUU75184.1"/>
    </source>
</evidence>
<dbReference type="EMBL" id="NESQ01000246">
    <property type="protein sequence ID" value="PUU75184.1"/>
    <property type="molecule type" value="Genomic_DNA"/>
</dbReference>
<dbReference type="STRING" id="42251.A0A2T6ZIE9"/>